<dbReference type="InterPro" id="IPR004090">
    <property type="entry name" value="Chemotax_Me-accpt_rcpt"/>
</dbReference>
<evidence type="ECO:0000256" key="2">
    <source>
        <dbReference type="ARBA" id="ARBA00029447"/>
    </source>
</evidence>
<keyword evidence="4" id="KW-0175">Coiled coil</keyword>
<dbReference type="InterPro" id="IPR047347">
    <property type="entry name" value="YvaQ-like_sensor"/>
</dbReference>
<keyword evidence="5" id="KW-0812">Transmembrane</keyword>
<keyword evidence="3" id="KW-0807">Transducer</keyword>
<dbReference type="SUPFAM" id="SSF58104">
    <property type="entry name" value="Methyl-accepting chemotaxis protein (MCP) signaling domain"/>
    <property type="match status" value="1"/>
</dbReference>
<feature type="domain" description="HAMP" evidence="7">
    <location>
        <begin position="207"/>
        <end position="259"/>
    </location>
</feature>
<feature type="domain" description="Methyl-accepting transducer" evidence="6">
    <location>
        <begin position="264"/>
        <end position="493"/>
    </location>
</feature>
<dbReference type="Gene3D" id="1.10.287.950">
    <property type="entry name" value="Methyl-accepting chemotaxis protein"/>
    <property type="match status" value="1"/>
</dbReference>
<dbReference type="InterPro" id="IPR024478">
    <property type="entry name" value="HlyB_4HB_MCP"/>
</dbReference>
<evidence type="ECO:0000313" key="9">
    <source>
        <dbReference type="Proteomes" id="UP001595693"/>
    </source>
</evidence>
<organism evidence="8 9">
    <name type="scientific">Acidovorax facilis</name>
    <dbReference type="NCBI Taxonomy" id="12917"/>
    <lineage>
        <taxon>Bacteria</taxon>
        <taxon>Pseudomonadati</taxon>
        <taxon>Pseudomonadota</taxon>
        <taxon>Betaproteobacteria</taxon>
        <taxon>Burkholderiales</taxon>
        <taxon>Comamonadaceae</taxon>
        <taxon>Acidovorax</taxon>
    </lineage>
</organism>
<evidence type="ECO:0000256" key="3">
    <source>
        <dbReference type="PROSITE-ProRule" id="PRU00284"/>
    </source>
</evidence>
<feature type="coiled-coil region" evidence="4">
    <location>
        <begin position="464"/>
        <end position="491"/>
    </location>
</feature>
<keyword evidence="1" id="KW-0488">Methylation</keyword>
<dbReference type="InterPro" id="IPR004089">
    <property type="entry name" value="MCPsignal_dom"/>
</dbReference>
<dbReference type="Pfam" id="PF12729">
    <property type="entry name" value="4HB_MCP_1"/>
    <property type="match status" value="1"/>
</dbReference>
<feature type="coiled-coil region" evidence="4">
    <location>
        <begin position="283"/>
        <end position="320"/>
    </location>
</feature>
<evidence type="ECO:0000256" key="1">
    <source>
        <dbReference type="ARBA" id="ARBA00022481"/>
    </source>
</evidence>
<evidence type="ECO:0000259" key="6">
    <source>
        <dbReference type="PROSITE" id="PS50111"/>
    </source>
</evidence>
<dbReference type="PROSITE" id="PS50111">
    <property type="entry name" value="CHEMOTAXIS_TRANSDUC_2"/>
    <property type="match status" value="1"/>
</dbReference>
<gene>
    <name evidence="8" type="ORF">ACFOW3_14580</name>
</gene>
<comment type="caution">
    <text evidence="8">The sequence shown here is derived from an EMBL/GenBank/DDBJ whole genome shotgun (WGS) entry which is preliminary data.</text>
</comment>
<evidence type="ECO:0000256" key="5">
    <source>
        <dbReference type="SAM" id="Phobius"/>
    </source>
</evidence>
<evidence type="ECO:0000313" key="8">
    <source>
        <dbReference type="EMBL" id="MFC3935842.1"/>
    </source>
</evidence>
<reference evidence="9" key="1">
    <citation type="journal article" date="2019" name="Int. J. Syst. Evol. Microbiol.">
        <title>The Global Catalogue of Microorganisms (GCM) 10K type strain sequencing project: providing services to taxonomists for standard genome sequencing and annotation.</title>
        <authorList>
            <consortium name="The Broad Institute Genomics Platform"/>
            <consortium name="The Broad Institute Genome Sequencing Center for Infectious Disease"/>
            <person name="Wu L."/>
            <person name="Ma J."/>
        </authorList>
    </citation>
    <scope>NUCLEOTIDE SEQUENCE [LARGE SCALE GENOMIC DNA]</scope>
    <source>
        <strain evidence="9">CCUG 2113</strain>
    </source>
</reference>
<evidence type="ECO:0000259" key="7">
    <source>
        <dbReference type="PROSITE" id="PS50885"/>
    </source>
</evidence>
<dbReference type="PANTHER" id="PTHR43531:SF14">
    <property type="entry name" value="METHYL-ACCEPTING CHEMOTAXIS PROTEIN I-RELATED"/>
    <property type="match status" value="1"/>
</dbReference>
<evidence type="ECO:0000256" key="4">
    <source>
        <dbReference type="SAM" id="Coils"/>
    </source>
</evidence>
<keyword evidence="9" id="KW-1185">Reference proteome</keyword>
<dbReference type="Proteomes" id="UP001595693">
    <property type="component" value="Unassembled WGS sequence"/>
</dbReference>
<name>A0ABV8DC93_9BURK</name>
<dbReference type="SMART" id="SM00304">
    <property type="entry name" value="HAMP"/>
    <property type="match status" value="1"/>
</dbReference>
<dbReference type="CDD" id="cd11386">
    <property type="entry name" value="MCP_signal"/>
    <property type="match status" value="1"/>
</dbReference>
<accession>A0ABV8DC93</accession>
<dbReference type="SMART" id="SM00283">
    <property type="entry name" value="MA"/>
    <property type="match status" value="1"/>
</dbReference>
<dbReference type="EMBL" id="JBHSAJ010000041">
    <property type="protein sequence ID" value="MFC3935842.1"/>
    <property type="molecule type" value="Genomic_DNA"/>
</dbReference>
<dbReference type="Pfam" id="PF00015">
    <property type="entry name" value="MCPsignal"/>
    <property type="match status" value="1"/>
</dbReference>
<keyword evidence="5" id="KW-0472">Membrane</keyword>
<dbReference type="InterPro" id="IPR051310">
    <property type="entry name" value="MCP_chemotaxis"/>
</dbReference>
<sequence>MSIARRLHAISFLLIAGLAGIAVLAWIYLGEVNHQTELVAREEVPRQLQASAMELNVTRVSLQVRHAILVRTPEDLAATLADIGEKRRLIDKDLAGFQQAVNSASEKALSAELTQGLEAFWRVAEQNLQLIKEGKKEPAFDFLVASTIPTRNVVLAVLAKEKEHQSKLLDASLAEIGRDVKLTLRALVSSVVVVAIGLLLFSWHIGATLLRRVTESQAVADRVRNGDLTTAVVDASQDEFSPLLAALAVMQDSLTRIVSQVRSGSETVAAASAQISIGNSDLSTRTENQASALEQTAAAMEELNSTVQNNAQNARQANALAQSASTVAKQGGDVVSKVVDTMSGINESSKKISEIIGVIDGIAFQTNILALNAAVEAARAGEQGRGFAVVASEVRSLAARSAEAAKEIKTLIATSVERVEAGTVLVGTAGQTMKEVVSSIERVTETVAQISAAGTEQSEGVNQVNVAVNQMDQATQQNAALVEEMAAAASSLSTQSRKLVETVATFKLSGVAQPLESGQHAGQRLMLA</sequence>
<keyword evidence="5" id="KW-1133">Transmembrane helix</keyword>
<feature type="transmembrane region" description="Helical" evidence="5">
    <location>
        <begin position="7"/>
        <end position="29"/>
    </location>
</feature>
<protein>
    <submittedName>
        <fullName evidence="8">Methyl-accepting chemotaxis protein</fullName>
    </submittedName>
</protein>
<dbReference type="CDD" id="cd19411">
    <property type="entry name" value="MCP2201-like_sensor"/>
    <property type="match status" value="1"/>
</dbReference>
<dbReference type="RefSeq" id="WP_055395318.1">
    <property type="nucleotide sequence ID" value="NZ_JAMXAX010000129.1"/>
</dbReference>
<dbReference type="PRINTS" id="PR00260">
    <property type="entry name" value="CHEMTRNSDUCR"/>
</dbReference>
<dbReference type="PROSITE" id="PS50885">
    <property type="entry name" value="HAMP"/>
    <property type="match status" value="1"/>
</dbReference>
<comment type="similarity">
    <text evidence="2">Belongs to the methyl-accepting chemotaxis (MCP) protein family.</text>
</comment>
<proteinExistence type="inferred from homology"/>
<dbReference type="InterPro" id="IPR003660">
    <property type="entry name" value="HAMP_dom"/>
</dbReference>
<dbReference type="PANTHER" id="PTHR43531">
    <property type="entry name" value="PROTEIN ICFG"/>
    <property type="match status" value="1"/>
</dbReference>